<proteinExistence type="predicted"/>
<dbReference type="EMBL" id="WOCE01000013">
    <property type="protein sequence ID" value="KAE9601272.1"/>
    <property type="molecule type" value="Genomic_DNA"/>
</dbReference>
<sequence length="329" mass="36791">MFVVTIHNFQFFIFLRTKQKLYSSFPLLSTLQLYLEFMESEDNLSATVVKTCPALTDVTNHPPKRQFSSISGAGDDADLQLQKKICLGEENFVAKNNQLKFGGAEKNHKDKGKSPCVSNVWDESNLLTENPSGFREKNQDRLDCGVSMGNHGIENNEREFRVAGDLPIAVESPMPTISASHDSKFVGLERCAALKGIAGANSGLRSEDLIKNCTCSFCSKAAYIWSDLYYQDAKGRLTALRKSQKEANLLVRKFSGGNEPIMNDQQNTSESSKLESTLMDQWKSLFVHMENTFSQEISQLESSCDTVKNLRDDCKTDLELSDNSHSDNH</sequence>
<gene>
    <name evidence="1" type="ORF">Lalb_Chr13g0296051</name>
</gene>
<evidence type="ECO:0000313" key="1">
    <source>
        <dbReference type="EMBL" id="KAE9601272.1"/>
    </source>
</evidence>
<accession>A0A6A4PII5</accession>
<comment type="caution">
    <text evidence="1">The sequence shown here is derived from an EMBL/GenBank/DDBJ whole genome shotgun (WGS) entry which is preliminary data.</text>
</comment>
<dbReference type="Proteomes" id="UP000447434">
    <property type="component" value="Chromosome 13"/>
</dbReference>
<dbReference type="PANTHER" id="PTHR33924:SF1">
    <property type="entry name" value="DNA-DIRECTED RNA POLYMERASE SUBUNIT BETA"/>
    <property type="match status" value="1"/>
</dbReference>
<protein>
    <submittedName>
        <fullName evidence="1">Uncharacterized protein</fullName>
    </submittedName>
</protein>
<dbReference type="PANTHER" id="PTHR33924">
    <property type="entry name" value="CATION-TRANSPORTING ATPASE"/>
    <property type="match status" value="1"/>
</dbReference>
<dbReference type="OrthoDB" id="1907176at2759"/>
<keyword evidence="2" id="KW-1185">Reference proteome</keyword>
<evidence type="ECO:0000313" key="2">
    <source>
        <dbReference type="Proteomes" id="UP000447434"/>
    </source>
</evidence>
<dbReference type="AlphaFoldDB" id="A0A6A4PII5"/>
<organism evidence="1 2">
    <name type="scientific">Lupinus albus</name>
    <name type="common">White lupine</name>
    <name type="synonym">Lupinus termis</name>
    <dbReference type="NCBI Taxonomy" id="3870"/>
    <lineage>
        <taxon>Eukaryota</taxon>
        <taxon>Viridiplantae</taxon>
        <taxon>Streptophyta</taxon>
        <taxon>Embryophyta</taxon>
        <taxon>Tracheophyta</taxon>
        <taxon>Spermatophyta</taxon>
        <taxon>Magnoliopsida</taxon>
        <taxon>eudicotyledons</taxon>
        <taxon>Gunneridae</taxon>
        <taxon>Pentapetalae</taxon>
        <taxon>rosids</taxon>
        <taxon>fabids</taxon>
        <taxon>Fabales</taxon>
        <taxon>Fabaceae</taxon>
        <taxon>Papilionoideae</taxon>
        <taxon>50 kb inversion clade</taxon>
        <taxon>genistoids sensu lato</taxon>
        <taxon>core genistoids</taxon>
        <taxon>Genisteae</taxon>
        <taxon>Lupinus</taxon>
    </lineage>
</organism>
<reference evidence="2" key="1">
    <citation type="journal article" date="2020" name="Nat. Commun.">
        <title>Genome sequence of the cluster root forming white lupin.</title>
        <authorList>
            <person name="Hufnagel B."/>
            <person name="Marques A."/>
            <person name="Soriano A."/>
            <person name="Marques L."/>
            <person name="Divol F."/>
            <person name="Doumas P."/>
            <person name="Sallet E."/>
            <person name="Mancinotti D."/>
            <person name="Carrere S."/>
            <person name="Marande W."/>
            <person name="Arribat S."/>
            <person name="Keller J."/>
            <person name="Huneau C."/>
            <person name="Blein T."/>
            <person name="Aime D."/>
            <person name="Laguerre M."/>
            <person name="Taylor J."/>
            <person name="Schubert V."/>
            <person name="Nelson M."/>
            <person name="Geu-Flores F."/>
            <person name="Crespi M."/>
            <person name="Gallardo-Guerrero K."/>
            <person name="Delaux P.-M."/>
            <person name="Salse J."/>
            <person name="Berges H."/>
            <person name="Guyot R."/>
            <person name="Gouzy J."/>
            <person name="Peret B."/>
        </authorList>
    </citation>
    <scope>NUCLEOTIDE SEQUENCE [LARGE SCALE GENOMIC DNA]</scope>
    <source>
        <strain evidence="2">cv. Amiga</strain>
    </source>
</reference>
<name>A0A6A4PII5_LUPAL</name>